<reference evidence="1 2" key="1">
    <citation type="submission" date="2024-09" db="EMBL/GenBank/DDBJ databases">
        <authorList>
            <person name="Sun Q."/>
            <person name="Mori K."/>
        </authorList>
    </citation>
    <scope>NUCLEOTIDE SEQUENCE [LARGE SCALE GENOMIC DNA]</scope>
    <source>
        <strain evidence="1 2">NCAIM B.02340</strain>
    </source>
</reference>
<dbReference type="SUPFAM" id="SSF53474">
    <property type="entry name" value="alpha/beta-Hydrolases"/>
    <property type="match status" value="1"/>
</dbReference>
<comment type="caution">
    <text evidence="1">The sequence shown here is derived from an EMBL/GenBank/DDBJ whole genome shotgun (WGS) entry which is preliminary data.</text>
</comment>
<protein>
    <submittedName>
        <fullName evidence="1">Alpha/beta hydrolase</fullName>
    </submittedName>
</protein>
<name>A0ABV6Q2D2_9DEIN</name>
<evidence type="ECO:0000313" key="1">
    <source>
        <dbReference type="EMBL" id="MFC0596269.1"/>
    </source>
</evidence>
<keyword evidence="2" id="KW-1185">Reference proteome</keyword>
<organism evidence="1 2">
    <name type="scientific">Thermus composti</name>
    <dbReference type="NCBI Taxonomy" id="532059"/>
    <lineage>
        <taxon>Bacteria</taxon>
        <taxon>Thermotogati</taxon>
        <taxon>Deinococcota</taxon>
        <taxon>Deinococci</taxon>
        <taxon>Thermales</taxon>
        <taxon>Thermaceae</taxon>
        <taxon>Thermus</taxon>
    </lineage>
</organism>
<dbReference type="Proteomes" id="UP001589830">
    <property type="component" value="Unassembled WGS sequence"/>
</dbReference>
<sequence length="240" mass="26105">MMARTERLQLAGLPALARVPEDPKALLLVLHGLQGSKEHILSLLPGYAERGFLLLAFDAPRHGERQGPPPSAKSPRYVEEVYRVALGFKEEAMRVAEEAQRRFDLPLFLAGGSLGAFVAHLLLSEGFRPQAVLAFIGSGFPMKLPQGQVVEDPEVLALYEAPPATRGEAYGGVPLLHLHGTKDLLVPLARMEKTLEALSPHYPEGRLARFVEEGAGHTLTPLMARMGLAFLEAWLAPRGA</sequence>
<dbReference type="GO" id="GO:0016787">
    <property type="term" value="F:hydrolase activity"/>
    <property type="evidence" value="ECO:0007669"/>
    <property type="project" value="UniProtKB-KW"/>
</dbReference>
<accession>A0ABV6Q2D2</accession>
<evidence type="ECO:0000313" key="2">
    <source>
        <dbReference type="Proteomes" id="UP001589830"/>
    </source>
</evidence>
<dbReference type="Gene3D" id="3.40.50.1820">
    <property type="entry name" value="alpha/beta hydrolase"/>
    <property type="match status" value="1"/>
</dbReference>
<dbReference type="EMBL" id="JBHLTW010000038">
    <property type="protein sequence ID" value="MFC0596269.1"/>
    <property type="molecule type" value="Genomic_DNA"/>
</dbReference>
<proteinExistence type="predicted"/>
<dbReference type="RefSeq" id="WP_188847211.1">
    <property type="nucleotide sequence ID" value="NZ_BMPJ01000010.1"/>
</dbReference>
<dbReference type="InterPro" id="IPR029058">
    <property type="entry name" value="AB_hydrolase_fold"/>
</dbReference>
<gene>
    <name evidence="1" type="ORF">ACFFFP_08850</name>
</gene>
<keyword evidence="1" id="KW-0378">Hydrolase</keyword>